<evidence type="ECO:0000256" key="8">
    <source>
        <dbReference type="RuleBase" id="RU366003"/>
    </source>
</evidence>
<evidence type="ECO:0000256" key="7">
    <source>
        <dbReference type="ARBA" id="ARBA00049158"/>
    </source>
</evidence>
<sequence length="259" mass="29798">MMIDLHNHTPLCNHADGSIEAYVQAAIEKKIDVFGFSDHAPMNFDEAYRMDFSQMENYEKDVLHVKETYHDQIQILLAYEVDFLDGYVDERVLKRPVDYFIGSVHFLGAWGFDNPEFIGEYRTKNIDEVWERYFAAIEAMAKSGLFDIVGHLDLIKVFNYLPKKDVRLIAKNAIKAIKKANMTIELNAAGFRKPVGEAYPSHPLMELIAEQDIPITFGSDAHTVQHIGLRQEELRLIAKAFGYKKCATFESRDRILVNF</sequence>
<dbReference type="NCBIfam" id="NF005596">
    <property type="entry name" value="PRK07328.1"/>
    <property type="match status" value="1"/>
</dbReference>
<name>A0A1D7TLD5_9BACT</name>
<comment type="catalytic activity">
    <reaction evidence="7 8">
        <text>L-histidinol phosphate + H2O = L-histidinol + phosphate</text>
        <dbReference type="Rhea" id="RHEA:14465"/>
        <dbReference type="ChEBI" id="CHEBI:15377"/>
        <dbReference type="ChEBI" id="CHEBI:43474"/>
        <dbReference type="ChEBI" id="CHEBI:57699"/>
        <dbReference type="ChEBI" id="CHEBI:57980"/>
        <dbReference type="EC" id="3.1.3.15"/>
    </reaction>
</comment>
<evidence type="ECO:0000313" key="10">
    <source>
        <dbReference type="EMBL" id="AOO65815.1"/>
    </source>
</evidence>
<dbReference type="PATRIC" id="fig|1193502.14.peg.2077"/>
<evidence type="ECO:0000313" key="11">
    <source>
        <dbReference type="Proteomes" id="UP000094609"/>
    </source>
</evidence>
<comment type="similarity">
    <text evidence="2 8">Belongs to the PHP hydrolase family. HisK subfamily.</text>
</comment>
<dbReference type="EC" id="3.1.3.15" evidence="3 8"/>
<dbReference type="SUPFAM" id="SSF89550">
    <property type="entry name" value="PHP domain-like"/>
    <property type="match status" value="1"/>
</dbReference>
<dbReference type="Proteomes" id="UP000094609">
    <property type="component" value="Chromosome"/>
</dbReference>
<dbReference type="GO" id="GO:0005737">
    <property type="term" value="C:cytoplasm"/>
    <property type="evidence" value="ECO:0007669"/>
    <property type="project" value="TreeGrafter"/>
</dbReference>
<evidence type="ECO:0000256" key="1">
    <source>
        <dbReference type="ARBA" id="ARBA00004970"/>
    </source>
</evidence>
<evidence type="ECO:0000259" key="9">
    <source>
        <dbReference type="Pfam" id="PF02811"/>
    </source>
</evidence>
<dbReference type="InterPro" id="IPR016195">
    <property type="entry name" value="Pol/histidinol_Pase-like"/>
</dbReference>
<accession>A0A1D7TLD5</accession>
<keyword evidence="6 8" id="KW-0368">Histidine biosynthesis</keyword>
<dbReference type="AlphaFoldDB" id="A0A1D7TLD5"/>
<protein>
    <recommendedName>
        <fullName evidence="3 8">Histidinol-phosphatase</fullName>
        <shortName evidence="8">HolPase</shortName>
        <ecNumber evidence="3 8">3.1.3.15</ecNumber>
    </recommendedName>
</protein>
<evidence type="ECO:0000256" key="3">
    <source>
        <dbReference type="ARBA" id="ARBA00013085"/>
    </source>
</evidence>
<organism evidence="10 11">
    <name type="scientific">Sulfurospirillum halorespirans DSM 13726</name>
    <dbReference type="NCBI Taxonomy" id="1193502"/>
    <lineage>
        <taxon>Bacteria</taxon>
        <taxon>Pseudomonadati</taxon>
        <taxon>Campylobacterota</taxon>
        <taxon>Epsilonproteobacteria</taxon>
        <taxon>Campylobacterales</taxon>
        <taxon>Sulfurospirillaceae</taxon>
        <taxon>Sulfurospirillum</taxon>
    </lineage>
</organism>
<keyword evidence="4 8" id="KW-0028">Amino-acid biosynthesis</keyword>
<gene>
    <name evidence="10" type="ORF">SHALO_2044</name>
</gene>
<dbReference type="InterPro" id="IPR010140">
    <property type="entry name" value="Histidinol_P_phosphatase_HisJ"/>
</dbReference>
<dbReference type="GO" id="GO:0000105">
    <property type="term" value="P:L-histidine biosynthetic process"/>
    <property type="evidence" value="ECO:0007669"/>
    <property type="project" value="UniProtKB-UniRule"/>
</dbReference>
<dbReference type="RefSeq" id="WP_069478450.1">
    <property type="nucleotide sequence ID" value="NZ_CP017111.1"/>
</dbReference>
<keyword evidence="11" id="KW-1185">Reference proteome</keyword>
<dbReference type="KEGG" id="shal:SHALO_2044"/>
<evidence type="ECO:0000256" key="5">
    <source>
        <dbReference type="ARBA" id="ARBA00022801"/>
    </source>
</evidence>
<evidence type="ECO:0000256" key="2">
    <source>
        <dbReference type="ARBA" id="ARBA00009152"/>
    </source>
</evidence>
<dbReference type="GO" id="GO:0004401">
    <property type="term" value="F:histidinol-phosphatase activity"/>
    <property type="evidence" value="ECO:0007669"/>
    <property type="project" value="UniProtKB-UniRule"/>
</dbReference>
<evidence type="ECO:0000256" key="4">
    <source>
        <dbReference type="ARBA" id="ARBA00022605"/>
    </source>
</evidence>
<keyword evidence="5 8" id="KW-0378">Hydrolase</keyword>
<proteinExistence type="inferred from homology"/>
<feature type="domain" description="PHP" evidence="9">
    <location>
        <begin position="4"/>
        <end position="188"/>
    </location>
</feature>
<evidence type="ECO:0000256" key="6">
    <source>
        <dbReference type="ARBA" id="ARBA00023102"/>
    </source>
</evidence>
<dbReference type="InterPro" id="IPR004013">
    <property type="entry name" value="PHP_dom"/>
</dbReference>
<dbReference type="UniPathway" id="UPA00031">
    <property type="reaction ID" value="UER00013"/>
</dbReference>
<dbReference type="PANTHER" id="PTHR21039:SF0">
    <property type="entry name" value="HISTIDINOL-PHOSPHATASE"/>
    <property type="match status" value="1"/>
</dbReference>
<dbReference type="CDD" id="cd12110">
    <property type="entry name" value="PHP_HisPPase_Hisj_like"/>
    <property type="match status" value="1"/>
</dbReference>
<dbReference type="Pfam" id="PF02811">
    <property type="entry name" value="PHP"/>
    <property type="match status" value="1"/>
</dbReference>
<dbReference type="PANTHER" id="PTHR21039">
    <property type="entry name" value="HISTIDINOL PHOSPHATASE-RELATED"/>
    <property type="match status" value="1"/>
</dbReference>
<reference evidence="11" key="1">
    <citation type="submission" date="2016-08" db="EMBL/GenBank/DDBJ databases">
        <title>Complete genome sequence of the organohalide-respiring Epsilonproteobacterium Sulfurospirillum halorespirans.</title>
        <authorList>
            <person name="Goris T."/>
            <person name="Zimmermann J."/>
            <person name="Schenz B."/>
            <person name="Lemos M."/>
            <person name="Hackermueller J."/>
            <person name="Diekert G."/>
        </authorList>
    </citation>
    <scope>NUCLEOTIDE SEQUENCE [LARGE SCALE GENOMIC DNA]</scope>
    <source>
        <strain>DSM 13726</strain>
        <strain evidence="11">PCE-M2</strain>
    </source>
</reference>
<dbReference type="Gene3D" id="3.20.20.140">
    <property type="entry name" value="Metal-dependent hydrolases"/>
    <property type="match status" value="1"/>
</dbReference>
<comment type="pathway">
    <text evidence="1 8">Amino-acid biosynthesis; L-histidine biosynthesis; L-histidine from 5-phospho-alpha-D-ribose 1-diphosphate: step 8/9.</text>
</comment>
<dbReference type="STRING" id="1193502.SHALO_2044"/>
<dbReference type="EMBL" id="CP017111">
    <property type="protein sequence ID" value="AOO65815.1"/>
    <property type="molecule type" value="Genomic_DNA"/>
</dbReference>
<dbReference type="NCBIfam" id="TIGR01856">
    <property type="entry name" value="hisJ_fam"/>
    <property type="match status" value="1"/>
</dbReference>